<dbReference type="PaxDb" id="4113-PGSC0003DMT400093020"/>
<evidence type="ECO:0000256" key="1">
    <source>
        <dbReference type="SAM" id="MobiDB-lite"/>
    </source>
</evidence>
<dbReference type="AlphaFoldDB" id="M1DR32"/>
<feature type="compositionally biased region" description="Polar residues" evidence="1">
    <location>
        <begin position="164"/>
        <end position="191"/>
    </location>
</feature>
<evidence type="ECO:0000313" key="4">
    <source>
        <dbReference type="Proteomes" id="UP000011115"/>
    </source>
</evidence>
<protein>
    <recommendedName>
        <fullName evidence="5">Integrase core domain containing protein</fullName>
    </recommendedName>
</protein>
<dbReference type="Proteomes" id="UP000011115">
    <property type="component" value="Unassembled WGS sequence"/>
</dbReference>
<feature type="compositionally biased region" description="Low complexity" evidence="1">
    <location>
        <begin position="98"/>
        <end position="108"/>
    </location>
</feature>
<evidence type="ECO:0000313" key="3">
    <source>
        <dbReference type="EnsemblPlants" id="PGSC0003DMT400093020"/>
    </source>
</evidence>
<accession>M1DR32</accession>
<organism evidence="3 4">
    <name type="scientific">Solanum tuberosum</name>
    <name type="common">Potato</name>
    <dbReference type="NCBI Taxonomy" id="4113"/>
    <lineage>
        <taxon>Eukaryota</taxon>
        <taxon>Viridiplantae</taxon>
        <taxon>Streptophyta</taxon>
        <taxon>Embryophyta</taxon>
        <taxon>Tracheophyta</taxon>
        <taxon>Spermatophyta</taxon>
        <taxon>Magnoliopsida</taxon>
        <taxon>eudicotyledons</taxon>
        <taxon>Gunneridae</taxon>
        <taxon>Pentapetalae</taxon>
        <taxon>asterids</taxon>
        <taxon>lamiids</taxon>
        <taxon>Solanales</taxon>
        <taxon>Solanaceae</taxon>
        <taxon>Solanoideae</taxon>
        <taxon>Solaneae</taxon>
        <taxon>Solanum</taxon>
    </lineage>
</organism>
<evidence type="ECO:0008006" key="5">
    <source>
        <dbReference type="Google" id="ProtNLM"/>
    </source>
</evidence>
<keyword evidence="2" id="KW-0472">Membrane</keyword>
<dbReference type="EnsemblPlants" id="PGSC0003DMT400093020">
    <property type="protein sequence ID" value="PGSC0003DMT400093020"/>
    <property type="gene ID" value="PGSC0003DMG400042591"/>
</dbReference>
<feature type="region of interest" description="Disordered" evidence="1">
    <location>
        <begin position="164"/>
        <end position="197"/>
    </location>
</feature>
<keyword evidence="2" id="KW-0812">Transmembrane</keyword>
<name>M1DR32_SOLTU</name>
<keyword evidence="4" id="KW-1185">Reference proteome</keyword>
<reference evidence="3" key="2">
    <citation type="submission" date="2015-06" db="UniProtKB">
        <authorList>
            <consortium name="EnsemblPlants"/>
        </authorList>
    </citation>
    <scope>IDENTIFICATION</scope>
    <source>
        <strain evidence="3">DM1-3 516 R44</strain>
    </source>
</reference>
<feature type="region of interest" description="Disordered" evidence="1">
    <location>
        <begin position="98"/>
        <end position="120"/>
    </location>
</feature>
<dbReference type="Gramene" id="PGSC0003DMT400093020">
    <property type="protein sequence ID" value="PGSC0003DMT400093020"/>
    <property type="gene ID" value="PGSC0003DMG400042591"/>
</dbReference>
<evidence type="ECO:0000256" key="2">
    <source>
        <dbReference type="SAM" id="Phobius"/>
    </source>
</evidence>
<sequence>MLSHLANWVELAEPLGVSPNVPILPLNFMLYVLMGSVTFGKKLKVAKDIRRLAESVFVSLSIPLDLYMTKSKVVERITPAQEKSKGIVIKEDAFTSKGKTSKLPTTTGKGKGKRPTSARKTITLDPSIPSWARGFCSAVHVFLENTHSTDLGESGTAVPLEVTSGTDAQAQSEALGNDAQAQDEASGTDAQTDGAIA</sequence>
<dbReference type="HOGENOM" id="CLU_083482_0_0_1"/>
<reference evidence="4" key="1">
    <citation type="journal article" date="2011" name="Nature">
        <title>Genome sequence and analysis of the tuber crop potato.</title>
        <authorList>
            <consortium name="The Potato Genome Sequencing Consortium"/>
        </authorList>
    </citation>
    <scope>NUCLEOTIDE SEQUENCE [LARGE SCALE GENOMIC DNA]</scope>
    <source>
        <strain evidence="4">cv. DM1-3 516 R44</strain>
    </source>
</reference>
<dbReference type="InParanoid" id="M1DR32"/>
<keyword evidence="2" id="KW-1133">Transmembrane helix</keyword>
<proteinExistence type="predicted"/>
<feature type="transmembrane region" description="Helical" evidence="2">
    <location>
        <begin position="20"/>
        <end position="40"/>
    </location>
</feature>